<reference evidence="11" key="2">
    <citation type="journal article" date="2022" name="Hortic Res">
        <title>The genome of Dioscorea zingiberensis sheds light on the biosynthesis, origin and evolution of the medicinally important diosgenin saponins.</title>
        <authorList>
            <person name="Li Y."/>
            <person name="Tan C."/>
            <person name="Li Z."/>
            <person name="Guo J."/>
            <person name="Li S."/>
            <person name="Chen X."/>
            <person name="Wang C."/>
            <person name="Dai X."/>
            <person name="Yang H."/>
            <person name="Song W."/>
            <person name="Hou L."/>
            <person name="Xu J."/>
            <person name="Tong Z."/>
            <person name="Xu A."/>
            <person name="Yuan X."/>
            <person name="Wang W."/>
            <person name="Yang Q."/>
            <person name="Chen L."/>
            <person name="Sun Z."/>
            <person name="Wang K."/>
            <person name="Pan B."/>
            <person name="Chen J."/>
            <person name="Bao Y."/>
            <person name="Liu F."/>
            <person name="Qi X."/>
            <person name="Gang D.R."/>
            <person name="Wen J."/>
            <person name="Li J."/>
        </authorList>
    </citation>
    <scope>NUCLEOTIDE SEQUENCE</scope>
    <source>
        <strain evidence="11">Dzin_1.0</strain>
    </source>
</reference>
<evidence type="ECO:0000256" key="8">
    <source>
        <dbReference type="ARBA" id="ARBA00023098"/>
    </source>
</evidence>
<accession>A0A9D5DGI2</accession>
<dbReference type="Pfam" id="PF13091">
    <property type="entry name" value="PLDc_2"/>
    <property type="match status" value="1"/>
</dbReference>
<dbReference type="GO" id="GO:0046470">
    <property type="term" value="P:phosphatidylcholine metabolic process"/>
    <property type="evidence" value="ECO:0007669"/>
    <property type="project" value="InterPro"/>
</dbReference>
<dbReference type="InterPro" id="IPR015679">
    <property type="entry name" value="PLipase_D_fam"/>
</dbReference>
<evidence type="ECO:0000256" key="7">
    <source>
        <dbReference type="ARBA" id="ARBA00022963"/>
    </source>
</evidence>
<dbReference type="AlphaFoldDB" id="A0A9D5DGI2"/>
<keyword evidence="8" id="KW-0443">Lipid metabolism</keyword>
<dbReference type="GO" id="GO:0005886">
    <property type="term" value="C:plasma membrane"/>
    <property type="evidence" value="ECO:0007669"/>
    <property type="project" value="TreeGrafter"/>
</dbReference>
<comment type="catalytic activity">
    <reaction evidence="1 9">
        <text>a 1,2-diacyl-sn-glycero-3-phosphocholine + H2O = a 1,2-diacyl-sn-glycero-3-phosphate + choline + H(+)</text>
        <dbReference type="Rhea" id="RHEA:14445"/>
        <dbReference type="ChEBI" id="CHEBI:15354"/>
        <dbReference type="ChEBI" id="CHEBI:15377"/>
        <dbReference type="ChEBI" id="CHEBI:15378"/>
        <dbReference type="ChEBI" id="CHEBI:57643"/>
        <dbReference type="ChEBI" id="CHEBI:58608"/>
        <dbReference type="EC" id="3.1.4.4"/>
    </reaction>
</comment>
<dbReference type="InterPro" id="IPR011402">
    <property type="entry name" value="PLipase_D_pln"/>
</dbReference>
<dbReference type="EC" id="3.1.4.4" evidence="2 9"/>
<evidence type="ECO:0000256" key="9">
    <source>
        <dbReference type="PIRNR" id="PIRNR036470"/>
    </source>
</evidence>
<dbReference type="Pfam" id="PF12357">
    <property type="entry name" value="PLD_C"/>
    <property type="match status" value="1"/>
</dbReference>
<evidence type="ECO:0000256" key="5">
    <source>
        <dbReference type="ARBA" id="ARBA00022801"/>
    </source>
</evidence>
<keyword evidence="12" id="KW-1185">Reference proteome</keyword>
<comment type="function">
    <text evidence="9">Hydrolyzes glycerol-phospholipids at the terminal phosphodiesteric bond.</text>
</comment>
<dbReference type="Gene3D" id="3.30.870.10">
    <property type="entry name" value="Endonuclease Chain A"/>
    <property type="match status" value="2"/>
</dbReference>
<keyword evidence="5 9" id="KW-0378">Hydrolase</keyword>
<dbReference type="SUPFAM" id="SSF56024">
    <property type="entry name" value="Phospholipase D/nuclease"/>
    <property type="match status" value="2"/>
</dbReference>
<feature type="domain" description="PLD phosphodiesterase" evidence="10">
    <location>
        <begin position="600"/>
        <end position="627"/>
    </location>
</feature>
<dbReference type="PANTHER" id="PTHR18896">
    <property type="entry name" value="PHOSPHOLIPASE D"/>
    <property type="match status" value="1"/>
</dbReference>
<dbReference type="PROSITE" id="PS50035">
    <property type="entry name" value="PLD"/>
    <property type="match status" value="1"/>
</dbReference>
<dbReference type="GO" id="GO:0005509">
    <property type="term" value="F:calcium ion binding"/>
    <property type="evidence" value="ECO:0007669"/>
    <property type="project" value="InterPro"/>
</dbReference>
<dbReference type="PIRSF" id="PIRSF036470">
    <property type="entry name" value="PLD_plant"/>
    <property type="match status" value="1"/>
</dbReference>
<dbReference type="PANTHER" id="PTHR18896:SF137">
    <property type="entry name" value="PHOSPHOLIPASE D ALPHA 4"/>
    <property type="match status" value="1"/>
</dbReference>
<comment type="similarity">
    <text evidence="9">Belongs to the phospholipase D family. C2-PLD subfamily.</text>
</comment>
<dbReference type="SMART" id="SM00155">
    <property type="entry name" value="PLDc"/>
    <property type="match status" value="2"/>
</dbReference>
<dbReference type="EMBL" id="JAGGNH010000001">
    <property type="protein sequence ID" value="KAJ0989577.1"/>
    <property type="molecule type" value="Genomic_DNA"/>
</dbReference>
<gene>
    <name evidence="11" type="ORF">J5N97_007933</name>
</gene>
<evidence type="ECO:0000256" key="2">
    <source>
        <dbReference type="ARBA" id="ARBA00012027"/>
    </source>
</evidence>
<dbReference type="InterPro" id="IPR024632">
    <property type="entry name" value="PLipase_D_C"/>
</dbReference>
<dbReference type="InterPro" id="IPR001736">
    <property type="entry name" value="PLipase_D/transphosphatidylase"/>
</dbReference>
<organism evidence="11 12">
    <name type="scientific">Dioscorea zingiberensis</name>
    <dbReference type="NCBI Taxonomy" id="325984"/>
    <lineage>
        <taxon>Eukaryota</taxon>
        <taxon>Viridiplantae</taxon>
        <taxon>Streptophyta</taxon>
        <taxon>Embryophyta</taxon>
        <taxon>Tracheophyta</taxon>
        <taxon>Spermatophyta</taxon>
        <taxon>Magnoliopsida</taxon>
        <taxon>Liliopsida</taxon>
        <taxon>Dioscoreales</taxon>
        <taxon>Dioscoreaceae</taxon>
        <taxon>Dioscorea</taxon>
    </lineage>
</organism>
<keyword evidence="6 9" id="KW-0106">Calcium</keyword>
<name>A0A9D5DGI2_9LILI</name>
<evidence type="ECO:0000256" key="4">
    <source>
        <dbReference type="ARBA" id="ARBA00022737"/>
    </source>
</evidence>
<keyword evidence="3" id="KW-0479">Metal-binding</keyword>
<proteinExistence type="inferred from homology"/>
<dbReference type="GO" id="GO:0009395">
    <property type="term" value="P:phospholipid catabolic process"/>
    <property type="evidence" value="ECO:0007669"/>
    <property type="project" value="TreeGrafter"/>
</dbReference>
<evidence type="ECO:0000313" key="11">
    <source>
        <dbReference type="EMBL" id="KAJ0989577.1"/>
    </source>
</evidence>
<comment type="caution">
    <text evidence="11">The sequence shown here is derived from an EMBL/GenBank/DDBJ whole genome shotgun (WGS) entry which is preliminary data.</text>
</comment>
<dbReference type="GO" id="GO:0004630">
    <property type="term" value="F:phospholipase D activity"/>
    <property type="evidence" value="ECO:0007669"/>
    <property type="project" value="UniProtKB-EC"/>
</dbReference>
<dbReference type="OrthoDB" id="14911at2759"/>
<evidence type="ECO:0000256" key="6">
    <source>
        <dbReference type="ARBA" id="ARBA00022837"/>
    </source>
</evidence>
<dbReference type="InterPro" id="IPR025202">
    <property type="entry name" value="PLD-like_dom"/>
</dbReference>
<reference evidence="11" key="1">
    <citation type="submission" date="2021-03" db="EMBL/GenBank/DDBJ databases">
        <authorList>
            <person name="Li Z."/>
            <person name="Yang C."/>
        </authorList>
    </citation>
    <scope>NUCLEOTIDE SEQUENCE</scope>
    <source>
        <strain evidence="11">Dzin_1.0</strain>
        <tissue evidence="11">Leaf</tissue>
    </source>
</reference>
<keyword evidence="4" id="KW-0677">Repeat</keyword>
<comment type="cofactor">
    <cofactor evidence="9">
        <name>Ca(2+)</name>
        <dbReference type="ChEBI" id="CHEBI:29108"/>
    </cofactor>
</comment>
<dbReference type="Proteomes" id="UP001085076">
    <property type="component" value="Miscellaneous, Linkage group lg01"/>
</dbReference>
<protein>
    <recommendedName>
        <fullName evidence="2 9">Phospholipase D</fullName>
        <ecNumber evidence="2 9">3.1.4.4</ecNumber>
    </recommendedName>
</protein>
<sequence>MEKEHALKLLYGTIEATIFNATPPRSTCSFNCALLAKEPTYVSIKLGETKVAETSHEFDRIWYQSFRILCAHPAETTLEFTLRTRLSVLGYIVVPANTHVSDVCLPLLTKKGRCNTGVKIKLSLKFKSAESDSKSCGLVDGATFPPRSNCRVVLYQDAHHRSSYFPPIAVQTGKVYRPRRLWEDVFKAIDGAKHLIYIAGWSLNPKLVLVRDHDVEIPQARGVTLGELLKRKAEEGVEVRIMLWDDETSINILNNQGLMRTHDEDAFNYFKHTKVVCKLRPRLHHKLIPTVFAHHQKTITVDASNDFFENLHEDVNCRHVISFIGGLDLCDGRYDTEEHSLFRTLNLESHCGDFYQTSIHGAGLNRGGPREPWHDAHACVIGEAACDVLTNFKQCWEKQCEPNSLLNSIKQLQCFSHPNTSSNWNVQVFRSIDKSSVKMQNHQSLVEHSIHDAYVQAIRGAKRFIYIENQYFIGGCHLWSKDQHSGCKNLIPLEVALKVANKIKAGDQFAVYIVIPMWPEGVPESETVQDILHWTRLTMDMMYRVIGQAIRESGVEAHPRDYLNFFCLANREIESCEEFVPPCSPPQSTNYSKSQKNRRFMIYVHSKLMIVDDEYILIGSANANQRSMDGERDTEIAIGCYQQNFSDERSRNGDVHDFRMSLWYEHCAQIEDIFLQPESIECVKRFQKIGEEMWKVYSGDEVIDMGGKHLVNYPINVSEKGVVEDLVEINGTFPDTRALIRGKRSRTLPPICTT</sequence>
<keyword evidence="7 9" id="KW-0442">Lipid degradation</keyword>
<evidence type="ECO:0000256" key="1">
    <source>
        <dbReference type="ARBA" id="ARBA00000798"/>
    </source>
</evidence>
<evidence type="ECO:0000256" key="3">
    <source>
        <dbReference type="ARBA" id="ARBA00022723"/>
    </source>
</evidence>
<evidence type="ECO:0000259" key="10">
    <source>
        <dbReference type="PROSITE" id="PS50035"/>
    </source>
</evidence>
<evidence type="ECO:0000313" key="12">
    <source>
        <dbReference type="Proteomes" id="UP001085076"/>
    </source>
</evidence>